<comment type="caution">
    <text evidence="1">The sequence shown here is derived from an EMBL/GenBank/DDBJ whole genome shotgun (WGS) entry which is preliminary data.</text>
</comment>
<organism evidence="1 2">
    <name type="scientific">Hydrococcus rivularis NIES-593</name>
    <dbReference type="NCBI Taxonomy" id="1921803"/>
    <lineage>
        <taxon>Bacteria</taxon>
        <taxon>Bacillati</taxon>
        <taxon>Cyanobacteriota</taxon>
        <taxon>Cyanophyceae</taxon>
        <taxon>Pleurocapsales</taxon>
        <taxon>Hydrococcaceae</taxon>
        <taxon>Hydrococcus</taxon>
    </lineage>
</organism>
<evidence type="ECO:0008006" key="3">
    <source>
        <dbReference type="Google" id="ProtNLM"/>
    </source>
</evidence>
<gene>
    <name evidence="1" type="ORF">NIES593_10715</name>
</gene>
<proteinExistence type="predicted"/>
<dbReference type="Pfam" id="PF13444">
    <property type="entry name" value="Acetyltransf_5"/>
    <property type="match status" value="1"/>
</dbReference>
<accession>A0A1U7HIA9</accession>
<dbReference type="SUPFAM" id="SSF55729">
    <property type="entry name" value="Acyl-CoA N-acyltransferases (Nat)"/>
    <property type="match status" value="1"/>
</dbReference>
<dbReference type="STRING" id="1921803.NIES593_10715"/>
<dbReference type="InterPro" id="IPR016181">
    <property type="entry name" value="Acyl_CoA_acyltransferase"/>
</dbReference>
<dbReference type="NCBIfam" id="TIGR03694">
    <property type="entry name" value="exosort_acyl"/>
    <property type="match status" value="1"/>
</dbReference>
<dbReference type="Proteomes" id="UP000186868">
    <property type="component" value="Unassembled WGS sequence"/>
</dbReference>
<evidence type="ECO:0000313" key="1">
    <source>
        <dbReference type="EMBL" id="OKH23294.1"/>
    </source>
</evidence>
<dbReference type="InterPro" id="IPR022484">
    <property type="entry name" value="PEP-CTERM/exosrtase_acylTfrase"/>
</dbReference>
<keyword evidence="2" id="KW-1185">Reference proteome</keyword>
<dbReference type="EMBL" id="MRCB01000010">
    <property type="protein sequence ID" value="OKH23294.1"/>
    <property type="molecule type" value="Genomic_DNA"/>
</dbReference>
<name>A0A1U7HIA9_9CYAN</name>
<protein>
    <recommendedName>
        <fullName evidence="3">PEP-CTERM/exosortase system-associated acyltransferase</fullName>
    </recommendedName>
</protein>
<evidence type="ECO:0000313" key="2">
    <source>
        <dbReference type="Proteomes" id="UP000186868"/>
    </source>
</evidence>
<dbReference type="Gene3D" id="3.40.630.30">
    <property type="match status" value="1"/>
</dbReference>
<dbReference type="AlphaFoldDB" id="A0A1U7HIA9"/>
<reference evidence="1 2" key="1">
    <citation type="submission" date="2016-11" db="EMBL/GenBank/DDBJ databases">
        <title>Draft Genome Sequences of Nine Cyanobacterial Strains from Diverse Habitats.</title>
        <authorList>
            <person name="Zhu T."/>
            <person name="Hou S."/>
            <person name="Lu X."/>
            <person name="Hess W.R."/>
        </authorList>
    </citation>
    <scope>NUCLEOTIDE SEQUENCE [LARGE SCALE GENOMIC DNA]</scope>
    <source>
        <strain evidence="1 2">NIES-593</strain>
    </source>
</reference>
<dbReference type="RefSeq" id="WP_073599569.1">
    <property type="nucleotide sequence ID" value="NZ_MRCB01000010.1"/>
</dbReference>
<dbReference type="OrthoDB" id="582214at2"/>
<sequence>MQPKSISEQFREQFQISLADTNDLKKEVYRIRYEVYCQELNYEATDKFPDRLETDIYDDRSLHCLLKHRASGVYAGCIRFVFPDPYQPERSLPLNKVCSLDLDLSQLPPYSYGEVSRLAVLSRFRRRFGESQTPGGLLFFNDRSQEGEEKRGFPVIALSLYLAATCIGMEAGVERVFVLMEPKLARHLRYFGFVFTQIGDFVDFRGKRGPYQIRRQEVENSLPAQIRELMEVVRSDLIVSPTFIPIHNSQLSIRN</sequence>